<comment type="caution">
    <text evidence="4">The sequence shown here is derived from an EMBL/GenBank/DDBJ whole genome shotgun (WGS) entry which is preliminary data.</text>
</comment>
<dbReference type="PRINTS" id="PR00313">
    <property type="entry name" value="CABNDNGRPT"/>
</dbReference>
<dbReference type="PANTHER" id="PTHR38340:SF1">
    <property type="entry name" value="S-LAYER PROTEIN"/>
    <property type="match status" value="1"/>
</dbReference>
<feature type="region of interest" description="Disordered" evidence="3">
    <location>
        <begin position="200"/>
        <end position="223"/>
    </location>
</feature>
<evidence type="ECO:0000256" key="2">
    <source>
        <dbReference type="ARBA" id="ARBA00022525"/>
    </source>
</evidence>
<dbReference type="EMBL" id="JACJSI010000016">
    <property type="protein sequence ID" value="MBD2530101.1"/>
    <property type="molecule type" value="Genomic_DNA"/>
</dbReference>
<proteinExistence type="predicted"/>
<dbReference type="SUPFAM" id="SSF89260">
    <property type="entry name" value="Collagen-binding domain"/>
    <property type="match status" value="1"/>
</dbReference>
<dbReference type="InterPro" id="IPR050557">
    <property type="entry name" value="RTX_toxin/Mannuronan_C5-epim"/>
</dbReference>
<organism evidence="4 5">
    <name type="scientific">Nostoc flagelliforme FACHB-838</name>
    <dbReference type="NCBI Taxonomy" id="2692904"/>
    <lineage>
        <taxon>Bacteria</taxon>
        <taxon>Bacillati</taxon>
        <taxon>Cyanobacteriota</taxon>
        <taxon>Cyanophyceae</taxon>
        <taxon>Nostocales</taxon>
        <taxon>Nostocaceae</taxon>
        <taxon>Nostoc</taxon>
    </lineage>
</organism>
<evidence type="ECO:0000313" key="4">
    <source>
        <dbReference type="EMBL" id="MBD2530101.1"/>
    </source>
</evidence>
<protein>
    <submittedName>
        <fullName evidence="4">Calcium-binding protein</fullName>
    </submittedName>
</protein>
<reference evidence="4 5" key="1">
    <citation type="journal article" date="2020" name="ISME J.">
        <title>Comparative genomics reveals insights into cyanobacterial evolution and habitat adaptation.</title>
        <authorList>
            <person name="Chen M.Y."/>
            <person name="Teng W.K."/>
            <person name="Zhao L."/>
            <person name="Hu C.X."/>
            <person name="Zhou Y.K."/>
            <person name="Han B.P."/>
            <person name="Song L.R."/>
            <person name="Shu W.S."/>
        </authorList>
    </citation>
    <scope>NUCLEOTIDE SEQUENCE [LARGE SCALE GENOMIC DNA]</scope>
    <source>
        <strain evidence="4 5">FACHB-838</strain>
    </source>
</reference>
<dbReference type="PANTHER" id="PTHR38340">
    <property type="entry name" value="S-LAYER PROTEIN"/>
    <property type="match status" value="1"/>
</dbReference>
<feature type="compositionally biased region" description="Low complexity" evidence="3">
    <location>
        <begin position="64"/>
        <end position="77"/>
    </location>
</feature>
<sequence length="599" mass="61143">MALIFGTTGADTRNGTSGNDTIVGWASSGNANSTSGNDTLNGLAGNDSLAGGTGNDSLNGGEGNDTLDGGTGNDTLAGGAGSDTFIGGQGNDSINGGDGTDTADYSQLGQITLSGVGTIQKAGGFGQDQLFKVEKIIVNKNIANNTIDASQSLAGVFITVNLQTQRLAANNVPGLGILPFTVVNFDDVIGTNANDSIVGDNQNNQLSGNGGNDTLDGGGGNDTLKGGAGDDNYIIDSAGDIITEAANSGIDTVRPSFSYTLGANLENLRLREVPGINGTGNSLNNFLFGNILNNTLNGRAGNDTVDGSAGNDILNGDDGNDTVQGGGGNDKLNGGSGDDILIGNFPRDLLPPGLEETDTLTGGAGVDRFILGDALNIFYDDNNIANPGFGDFATITDFNSSEDRIELKGALQDYRLQVVGTNTRIFSDKPGGEPDEIIGIALGRNNLRLDSDDFLFYERENAGEATNNTLSSAEGLGSLSSGSNVNLSAQIATVQPGDNPDFDFFTFSLANTRSVTISTATSGDTILGLFNDAGTLLENNDDSGVERDLGSSITTSLGAGTYSISVSKFAFSPEDGGIFSNVDSISKDDLSYTLGVSVA</sequence>
<dbReference type="InterPro" id="IPR001343">
    <property type="entry name" value="Hemolysn_Ca-bd"/>
</dbReference>
<comment type="subcellular location">
    <subcellularLocation>
        <location evidence="1">Secreted</location>
    </subcellularLocation>
</comment>
<keyword evidence="5" id="KW-1185">Reference proteome</keyword>
<dbReference type="Gene3D" id="2.60.120.380">
    <property type="match status" value="1"/>
</dbReference>
<dbReference type="Gene3D" id="2.150.10.10">
    <property type="entry name" value="Serralysin-like metalloprotease, C-terminal"/>
    <property type="match status" value="3"/>
</dbReference>
<evidence type="ECO:0000256" key="1">
    <source>
        <dbReference type="ARBA" id="ARBA00004613"/>
    </source>
</evidence>
<dbReference type="PROSITE" id="PS00330">
    <property type="entry name" value="HEMOLYSIN_CALCIUM"/>
    <property type="match status" value="4"/>
</dbReference>
<dbReference type="Pfam" id="PF00353">
    <property type="entry name" value="HemolysinCabind"/>
    <property type="match status" value="7"/>
</dbReference>
<name>A0ABR8DKW0_9NOSO</name>
<gene>
    <name evidence="4" type="ORF">H6G97_11170</name>
</gene>
<feature type="compositionally biased region" description="Gly residues" evidence="3">
    <location>
        <begin position="208"/>
        <end position="223"/>
    </location>
</feature>
<accession>A0ABR8DKW0</accession>
<evidence type="ECO:0000256" key="3">
    <source>
        <dbReference type="SAM" id="MobiDB-lite"/>
    </source>
</evidence>
<keyword evidence="2" id="KW-0964">Secreted</keyword>
<feature type="region of interest" description="Disordered" evidence="3">
    <location>
        <begin position="36"/>
        <end position="82"/>
    </location>
</feature>
<dbReference type="RefSeq" id="WP_190940665.1">
    <property type="nucleotide sequence ID" value="NZ_JACJSI010000016.1"/>
</dbReference>
<dbReference type="InterPro" id="IPR018511">
    <property type="entry name" value="Hemolysin-typ_Ca-bd_CS"/>
</dbReference>
<dbReference type="InterPro" id="IPR011049">
    <property type="entry name" value="Serralysin-like_metalloprot_C"/>
</dbReference>
<dbReference type="SUPFAM" id="SSF51120">
    <property type="entry name" value="beta-Roll"/>
    <property type="match status" value="3"/>
</dbReference>
<dbReference type="Proteomes" id="UP000623440">
    <property type="component" value="Unassembled WGS sequence"/>
</dbReference>
<evidence type="ECO:0000313" key="5">
    <source>
        <dbReference type="Proteomes" id="UP000623440"/>
    </source>
</evidence>